<protein>
    <submittedName>
        <fullName evidence="2">Uncharacterized protein</fullName>
    </submittedName>
</protein>
<gene>
    <name evidence="2" type="primary">ga22061</name>
    <name evidence="2" type="ORF">PR202_ga22061</name>
</gene>
<evidence type="ECO:0000256" key="1">
    <source>
        <dbReference type="SAM" id="MobiDB-lite"/>
    </source>
</evidence>
<organism evidence="2 3">
    <name type="scientific">Eleusine coracana subsp. coracana</name>
    <dbReference type="NCBI Taxonomy" id="191504"/>
    <lineage>
        <taxon>Eukaryota</taxon>
        <taxon>Viridiplantae</taxon>
        <taxon>Streptophyta</taxon>
        <taxon>Embryophyta</taxon>
        <taxon>Tracheophyta</taxon>
        <taxon>Spermatophyta</taxon>
        <taxon>Magnoliopsida</taxon>
        <taxon>Liliopsida</taxon>
        <taxon>Poales</taxon>
        <taxon>Poaceae</taxon>
        <taxon>PACMAD clade</taxon>
        <taxon>Chloridoideae</taxon>
        <taxon>Cynodonteae</taxon>
        <taxon>Eleusininae</taxon>
        <taxon>Eleusine</taxon>
    </lineage>
</organism>
<reference evidence="2" key="2">
    <citation type="submission" date="2021-12" db="EMBL/GenBank/DDBJ databases">
        <title>Resequencing data analysis of finger millet.</title>
        <authorList>
            <person name="Hatakeyama M."/>
            <person name="Aluri S."/>
            <person name="Balachadran M.T."/>
            <person name="Sivarajan S.R."/>
            <person name="Poveda L."/>
            <person name="Shimizu-Inatsugi R."/>
            <person name="Schlapbach R."/>
            <person name="Sreeman S.M."/>
            <person name="Shimizu K.K."/>
        </authorList>
    </citation>
    <scope>NUCLEOTIDE SEQUENCE</scope>
</reference>
<reference evidence="2" key="1">
    <citation type="journal article" date="2018" name="DNA Res.">
        <title>Multiple hybrid de novo genome assembly of finger millet, an orphan allotetraploid crop.</title>
        <authorList>
            <person name="Hatakeyama M."/>
            <person name="Aluri S."/>
            <person name="Balachadran M.T."/>
            <person name="Sivarajan S.R."/>
            <person name="Patrignani A."/>
            <person name="Gruter S."/>
            <person name="Poveda L."/>
            <person name="Shimizu-Inatsugi R."/>
            <person name="Baeten J."/>
            <person name="Francoijs K.J."/>
            <person name="Nataraja K.N."/>
            <person name="Reddy Y.A.N."/>
            <person name="Phadnis S."/>
            <person name="Ravikumar R.L."/>
            <person name="Schlapbach R."/>
            <person name="Sreeman S.M."/>
            <person name="Shimizu K.K."/>
        </authorList>
    </citation>
    <scope>NUCLEOTIDE SEQUENCE</scope>
</reference>
<dbReference type="EMBL" id="BQKI01000011">
    <property type="protein sequence ID" value="GJN04508.1"/>
    <property type="molecule type" value="Genomic_DNA"/>
</dbReference>
<name>A0AAV5D324_ELECO</name>
<comment type="caution">
    <text evidence="2">The sequence shown here is derived from an EMBL/GenBank/DDBJ whole genome shotgun (WGS) entry which is preliminary data.</text>
</comment>
<keyword evidence="3" id="KW-1185">Reference proteome</keyword>
<feature type="region of interest" description="Disordered" evidence="1">
    <location>
        <begin position="1"/>
        <end position="57"/>
    </location>
</feature>
<evidence type="ECO:0000313" key="3">
    <source>
        <dbReference type="Proteomes" id="UP001054889"/>
    </source>
</evidence>
<proteinExistence type="predicted"/>
<dbReference type="Proteomes" id="UP001054889">
    <property type="component" value="Unassembled WGS sequence"/>
</dbReference>
<feature type="compositionally biased region" description="Basic and acidic residues" evidence="1">
    <location>
        <begin position="1"/>
        <end position="17"/>
    </location>
</feature>
<evidence type="ECO:0000313" key="2">
    <source>
        <dbReference type="EMBL" id="GJN04508.1"/>
    </source>
</evidence>
<accession>A0AAV5D324</accession>
<dbReference type="AlphaFoldDB" id="A0AAV5D324"/>
<sequence>MRGVDPAEGRHQPHDAALHLLSRHPPEKGGEGRPARGGERGPHVVDLLPTAPPTTLDQLPAMSRVEKWQWRLEPAACCAAHGEVAATPGSGHLPRHP</sequence>
<feature type="compositionally biased region" description="Basic and acidic residues" evidence="1">
    <location>
        <begin position="24"/>
        <end position="43"/>
    </location>
</feature>